<evidence type="ECO:0000256" key="2">
    <source>
        <dbReference type="ARBA" id="ARBA00023002"/>
    </source>
</evidence>
<proteinExistence type="inferred from homology"/>
<dbReference type="PRINTS" id="PR00348">
    <property type="entry name" value="UBIQUITIN"/>
</dbReference>
<keyword evidence="4" id="KW-0472">Membrane</keyword>
<feature type="domain" description="Ubiquitin-like" evidence="5">
    <location>
        <begin position="18"/>
        <end position="51"/>
    </location>
</feature>
<dbReference type="STRING" id="49390.A0A068UQG6"/>
<dbReference type="InParanoid" id="A0A068UQG6"/>
<dbReference type="EMBL" id="HG739130">
    <property type="protein sequence ID" value="CDP10661.1"/>
    <property type="molecule type" value="Genomic_DNA"/>
</dbReference>
<dbReference type="PANTHER" id="PTHR44573">
    <property type="entry name" value="NADPH-DEPENDENT ALKENAL/ONE OXIDOREDUCTASE, CHLOROPLASTIC"/>
    <property type="match status" value="1"/>
</dbReference>
<dbReference type="Gene3D" id="3.10.20.90">
    <property type="entry name" value="Phosphatidylinositol 3-kinase Catalytic Subunit, Chain A, domain 1"/>
    <property type="match status" value="1"/>
</dbReference>
<protein>
    <recommendedName>
        <fullName evidence="5">Ubiquitin-like domain-containing protein</fullName>
    </recommendedName>
</protein>
<keyword evidence="2" id="KW-0560">Oxidoreductase</keyword>
<dbReference type="Gene3D" id="3.40.50.720">
    <property type="entry name" value="NAD(P)-binding Rossmann-like Domain"/>
    <property type="match status" value="1"/>
</dbReference>
<dbReference type="InterPro" id="IPR044626">
    <property type="entry name" value="AOR-like"/>
</dbReference>
<evidence type="ECO:0000259" key="5">
    <source>
        <dbReference type="PROSITE" id="PS50053"/>
    </source>
</evidence>
<dbReference type="InterPro" id="IPR029071">
    <property type="entry name" value="Ubiquitin-like_domsf"/>
</dbReference>
<dbReference type="PANTHER" id="PTHR44573:SF3">
    <property type="entry name" value="CYTOSOLIC ALKENAL_ONE OXIDOREDUCTASE"/>
    <property type="match status" value="1"/>
</dbReference>
<evidence type="ECO:0000256" key="4">
    <source>
        <dbReference type="SAM" id="Phobius"/>
    </source>
</evidence>
<sequence length="181" mass="20221">MQIFMKTLTGKTITLECLIFADKWLEYGCTLADYNIQKESTLHLILPLRGGTKKKTYTKPKKIKQRRRRSSLPSSSSTRSMLSIQRHSRACFVPKGMWSLAKYTIVEEKVLASKPKNLSFVEAASLPVAVEIAYRGLESAGLSDRKSLLVLGGAGGVGSFIIQVKILAFHFSLFSFIIFLK</sequence>
<feature type="compositionally biased region" description="Low complexity" evidence="3">
    <location>
        <begin position="71"/>
        <end position="82"/>
    </location>
</feature>
<dbReference type="InterPro" id="IPR000626">
    <property type="entry name" value="Ubiquitin-like_dom"/>
</dbReference>
<dbReference type="Gramene" id="CDP10661">
    <property type="protein sequence ID" value="CDP10661"/>
    <property type="gene ID" value="GSCOC_T00031443001"/>
</dbReference>
<keyword evidence="7" id="KW-1185">Reference proteome</keyword>
<accession>A0A068UQG6</accession>
<dbReference type="SUPFAM" id="SSF54236">
    <property type="entry name" value="Ubiquitin-like"/>
    <property type="match status" value="1"/>
</dbReference>
<name>A0A068UQG6_COFCA</name>
<dbReference type="AlphaFoldDB" id="A0A068UQG6"/>
<feature type="transmembrane region" description="Helical" evidence="4">
    <location>
        <begin position="157"/>
        <end position="180"/>
    </location>
</feature>
<dbReference type="Gene3D" id="3.90.180.10">
    <property type="entry name" value="Medium-chain alcohol dehydrogenases, catalytic domain"/>
    <property type="match status" value="1"/>
</dbReference>
<feature type="compositionally biased region" description="Basic residues" evidence="3">
    <location>
        <begin position="53"/>
        <end position="70"/>
    </location>
</feature>
<evidence type="ECO:0000313" key="6">
    <source>
        <dbReference type="EMBL" id="CDP10661.1"/>
    </source>
</evidence>
<dbReference type="PROSITE" id="PS50053">
    <property type="entry name" value="UBIQUITIN_2"/>
    <property type="match status" value="1"/>
</dbReference>
<evidence type="ECO:0000313" key="7">
    <source>
        <dbReference type="Proteomes" id="UP000295252"/>
    </source>
</evidence>
<gene>
    <name evidence="6" type="ORF">GSCOC_T00031443001</name>
</gene>
<evidence type="ECO:0000256" key="1">
    <source>
        <dbReference type="ARBA" id="ARBA00010371"/>
    </source>
</evidence>
<dbReference type="InterPro" id="IPR019956">
    <property type="entry name" value="Ubiquitin_dom"/>
</dbReference>
<reference evidence="7" key="1">
    <citation type="journal article" date="2014" name="Science">
        <title>The coffee genome provides insight into the convergent evolution of caffeine biosynthesis.</title>
        <authorList>
            <person name="Denoeud F."/>
            <person name="Carretero-Paulet L."/>
            <person name="Dereeper A."/>
            <person name="Droc G."/>
            <person name="Guyot R."/>
            <person name="Pietrella M."/>
            <person name="Zheng C."/>
            <person name="Alberti A."/>
            <person name="Anthony F."/>
            <person name="Aprea G."/>
            <person name="Aury J.M."/>
            <person name="Bento P."/>
            <person name="Bernard M."/>
            <person name="Bocs S."/>
            <person name="Campa C."/>
            <person name="Cenci A."/>
            <person name="Combes M.C."/>
            <person name="Crouzillat D."/>
            <person name="Da Silva C."/>
            <person name="Daddiego L."/>
            <person name="De Bellis F."/>
            <person name="Dussert S."/>
            <person name="Garsmeur O."/>
            <person name="Gayraud T."/>
            <person name="Guignon V."/>
            <person name="Jahn K."/>
            <person name="Jamilloux V."/>
            <person name="Joet T."/>
            <person name="Labadie K."/>
            <person name="Lan T."/>
            <person name="Leclercq J."/>
            <person name="Lepelley M."/>
            <person name="Leroy T."/>
            <person name="Li L.T."/>
            <person name="Librado P."/>
            <person name="Lopez L."/>
            <person name="Munoz A."/>
            <person name="Noel B."/>
            <person name="Pallavicini A."/>
            <person name="Perrotta G."/>
            <person name="Poncet V."/>
            <person name="Pot D."/>
            <person name="Priyono X."/>
            <person name="Rigoreau M."/>
            <person name="Rouard M."/>
            <person name="Rozas J."/>
            <person name="Tranchant-Dubreuil C."/>
            <person name="VanBuren R."/>
            <person name="Zhang Q."/>
            <person name="Andrade A.C."/>
            <person name="Argout X."/>
            <person name="Bertrand B."/>
            <person name="de Kochko A."/>
            <person name="Graziosi G."/>
            <person name="Henry R.J."/>
            <person name="Jayarama X."/>
            <person name="Ming R."/>
            <person name="Nagai C."/>
            <person name="Rounsley S."/>
            <person name="Sankoff D."/>
            <person name="Giuliano G."/>
            <person name="Albert V.A."/>
            <person name="Wincker P."/>
            <person name="Lashermes P."/>
        </authorList>
    </citation>
    <scope>NUCLEOTIDE SEQUENCE [LARGE SCALE GENOMIC DNA]</scope>
    <source>
        <strain evidence="7">cv. DH200-94</strain>
    </source>
</reference>
<dbReference type="InterPro" id="IPR036291">
    <property type="entry name" value="NAD(P)-bd_dom_sf"/>
</dbReference>
<organism evidence="6 7">
    <name type="scientific">Coffea canephora</name>
    <name type="common">Robusta coffee</name>
    <dbReference type="NCBI Taxonomy" id="49390"/>
    <lineage>
        <taxon>Eukaryota</taxon>
        <taxon>Viridiplantae</taxon>
        <taxon>Streptophyta</taxon>
        <taxon>Embryophyta</taxon>
        <taxon>Tracheophyta</taxon>
        <taxon>Spermatophyta</taxon>
        <taxon>Magnoliopsida</taxon>
        <taxon>eudicotyledons</taxon>
        <taxon>Gunneridae</taxon>
        <taxon>Pentapetalae</taxon>
        <taxon>asterids</taxon>
        <taxon>lamiids</taxon>
        <taxon>Gentianales</taxon>
        <taxon>Rubiaceae</taxon>
        <taxon>Ixoroideae</taxon>
        <taxon>Gardenieae complex</taxon>
        <taxon>Bertiereae - Coffeeae clade</taxon>
        <taxon>Coffeeae</taxon>
        <taxon>Coffea</taxon>
    </lineage>
</organism>
<dbReference type="GO" id="GO:0016628">
    <property type="term" value="F:oxidoreductase activity, acting on the CH-CH group of donors, NAD or NADP as acceptor"/>
    <property type="evidence" value="ECO:0007669"/>
    <property type="project" value="InterPro"/>
</dbReference>
<dbReference type="SUPFAM" id="SSF51735">
    <property type="entry name" value="NAD(P)-binding Rossmann-fold domains"/>
    <property type="match status" value="1"/>
</dbReference>
<keyword evidence="4" id="KW-1133">Transmembrane helix</keyword>
<feature type="region of interest" description="Disordered" evidence="3">
    <location>
        <begin position="53"/>
        <end position="82"/>
    </location>
</feature>
<dbReference type="Pfam" id="PF00240">
    <property type="entry name" value="ubiquitin"/>
    <property type="match status" value="1"/>
</dbReference>
<keyword evidence="4" id="KW-0812">Transmembrane</keyword>
<dbReference type="Proteomes" id="UP000295252">
    <property type="component" value="Chromosome II"/>
</dbReference>
<comment type="similarity">
    <text evidence="1">Belongs to the zinc-containing alcohol dehydrogenase family. Quinone oxidoreductase subfamily.</text>
</comment>
<evidence type="ECO:0000256" key="3">
    <source>
        <dbReference type="SAM" id="MobiDB-lite"/>
    </source>
</evidence>